<gene>
    <name evidence="2" type="ORF">SAMN05421676_10320</name>
</gene>
<keyword evidence="3" id="KW-1185">Reference proteome</keyword>
<protein>
    <submittedName>
        <fullName evidence="2">Bacteriophage A118-like holin, Hol118</fullName>
    </submittedName>
</protein>
<dbReference type="InterPro" id="IPR009708">
    <property type="entry name" value="Phage_A118_holin/antiholin"/>
</dbReference>
<evidence type="ECO:0000256" key="1">
    <source>
        <dbReference type="SAM" id="Phobius"/>
    </source>
</evidence>
<dbReference type="Proteomes" id="UP000199095">
    <property type="component" value="Unassembled WGS sequence"/>
</dbReference>
<keyword evidence="1" id="KW-0472">Membrane</keyword>
<sequence>MFATVLAPVAMALVELVKKTRKIPKNYIPFTSFIIGILIGIAGYPFTDLDLPMRIWSGGLAGLASTGLFELGKQTKKKERLSNEIIQDHIN</sequence>
<reference evidence="3" key="1">
    <citation type="submission" date="2016-10" db="EMBL/GenBank/DDBJ databases">
        <authorList>
            <person name="Varghese N."/>
            <person name="Submissions S."/>
        </authorList>
    </citation>
    <scope>NUCLEOTIDE SEQUENCE [LARGE SCALE GENOMIC DNA]</scope>
    <source>
        <strain evidence="3">CGMCC 1.3566</strain>
    </source>
</reference>
<dbReference type="AlphaFoldDB" id="A0A1I0C5L1"/>
<keyword evidence="1" id="KW-1133">Transmembrane helix</keyword>
<dbReference type="Pfam" id="PF06946">
    <property type="entry name" value="Phage_holin_5_1"/>
    <property type="match status" value="1"/>
</dbReference>
<evidence type="ECO:0000313" key="2">
    <source>
        <dbReference type="EMBL" id="SET14040.1"/>
    </source>
</evidence>
<evidence type="ECO:0000313" key="3">
    <source>
        <dbReference type="Proteomes" id="UP000199095"/>
    </source>
</evidence>
<name>A0A1I0C5L1_9BACI</name>
<proteinExistence type="predicted"/>
<dbReference type="EMBL" id="FOHJ01000003">
    <property type="protein sequence ID" value="SET14040.1"/>
    <property type="molecule type" value="Genomic_DNA"/>
</dbReference>
<feature type="transmembrane region" description="Helical" evidence="1">
    <location>
        <begin position="53"/>
        <end position="72"/>
    </location>
</feature>
<keyword evidence="1" id="KW-0812">Transmembrane</keyword>
<accession>A0A1I0C5L1</accession>
<organism evidence="2 3">
    <name type="scientific">Salinibacillus kushneri</name>
    <dbReference type="NCBI Taxonomy" id="237682"/>
    <lineage>
        <taxon>Bacteria</taxon>
        <taxon>Bacillati</taxon>
        <taxon>Bacillota</taxon>
        <taxon>Bacilli</taxon>
        <taxon>Bacillales</taxon>
        <taxon>Bacillaceae</taxon>
        <taxon>Salinibacillus</taxon>
    </lineage>
</organism>
<feature type="transmembrane region" description="Helical" evidence="1">
    <location>
        <begin position="27"/>
        <end position="47"/>
    </location>
</feature>